<dbReference type="EMBL" id="LQNT01000011">
    <property type="protein sequence ID" value="KZE37531.1"/>
    <property type="molecule type" value="Genomic_DNA"/>
</dbReference>
<keyword evidence="3" id="KW-0812">Transmembrane</keyword>
<dbReference type="PANTHER" id="PTHR34295">
    <property type="entry name" value="BIOTIN TRANSPORTER BIOY"/>
    <property type="match status" value="1"/>
</dbReference>
<dbReference type="GO" id="GO:0005886">
    <property type="term" value="C:plasma membrane"/>
    <property type="evidence" value="ECO:0007669"/>
    <property type="project" value="UniProtKB-SubCell"/>
</dbReference>
<evidence type="ECO:0000256" key="1">
    <source>
        <dbReference type="ARBA" id="ARBA00010692"/>
    </source>
</evidence>
<dbReference type="Gene3D" id="1.10.1760.20">
    <property type="match status" value="1"/>
</dbReference>
<comment type="caution">
    <text evidence="4">The sequence shown here is derived from an EMBL/GenBank/DDBJ whole genome shotgun (WGS) entry which is preliminary data.</text>
</comment>
<name>A0A163EYS5_9BACL</name>
<proteinExistence type="inferred from homology"/>
<evidence type="ECO:0000256" key="3">
    <source>
        <dbReference type="SAM" id="Phobius"/>
    </source>
</evidence>
<keyword evidence="3" id="KW-1133">Transmembrane helix</keyword>
<dbReference type="AlphaFoldDB" id="A0A163EYS5"/>
<reference evidence="4 5" key="1">
    <citation type="submission" date="2016-01" db="EMBL/GenBank/DDBJ databases">
        <title>Whole genome sequencing of Bhargavaea cecembensis T14.</title>
        <authorList>
            <person name="Hong K.W."/>
        </authorList>
    </citation>
    <scope>NUCLEOTIDE SEQUENCE [LARGE SCALE GENOMIC DNA]</scope>
    <source>
        <strain evidence="4 5">T14</strain>
    </source>
</reference>
<dbReference type="InterPro" id="IPR003784">
    <property type="entry name" value="BioY"/>
</dbReference>
<feature type="transmembrane region" description="Helical" evidence="3">
    <location>
        <begin position="164"/>
        <end position="187"/>
    </location>
</feature>
<feature type="transmembrane region" description="Helical" evidence="3">
    <location>
        <begin position="69"/>
        <end position="89"/>
    </location>
</feature>
<dbReference type="PIRSF" id="PIRSF016661">
    <property type="entry name" value="BioY"/>
    <property type="match status" value="1"/>
</dbReference>
<feature type="transmembrane region" description="Helical" evidence="3">
    <location>
        <begin position="126"/>
        <end position="152"/>
    </location>
</feature>
<evidence type="ECO:0000313" key="4">
    <source>
        <dbReference type="EMBL" id="KZE37531.1"/>
    </source>
</evidence>
<organism evidence="4 5">
    <name type="scientific">Bhargavaea cecembensis</name>
    <dbReference type="NCBI Taxonomy" id="394098"/>
    <lineage>
        <taxon>Bacteria</taxon>
        <taxon>Bacillati</taxon>
        <taxon>Bacillota</taxon>
        <taxon>Bacilli</taxon>
        <taxon>Bacillales</taxon>
        <taxon>Caryophanaceae</taxon>
        <taxon>Bhargavaea</taxon>
    </lineage>
</organism>
<evidence type="ECO:0000256" key="2">
    <source>
        <dbReference type="PIRNR" id="PIRNR016661"/>
    </source>
</evidence>
<dbReference type="OrthoDB" id="9803495at2"/>
<keyword evidence="2" id="KW-1003">Cell membrane</keyword>
<feature type="transmembrane region" description="Helical" evidence="3">
    <location>
        <begin position="40"/>
        <end position="62"/>
    </location>
</feature>
<feature type="transmembrane region" description="Helical" evidence="3">
    <location>
        <begin position="95"/>
        <end position="114"/>
    </location>
</feature>
<keyword evidence="2 3" id="KW-0472">Membrane</keyword>
<protein>
    <recommendedName>
        <fullName evidence="2">Biotin transporter</fullName>
    </recommendedName>
</protein>
<comment type="similarity">
    <text evidence="1 2">Belongs to the BioY family.</text>
</comment>
<evidence type="ECO:0000313" key="5">
    <source>
        <dbReference type="Proteomes" id="UP000076490"/>
    </source>
</evidence>
<sequence length="206" mass="22344">MQATAATRTQTRWHPLDLVHCALFATLMMIGANITSFAPFLVVGGVPITLQTFFAVLAGLILGSRKGAIACTVYMLIGLAGAPVFARFSGGASSLVSPTFGFIVSFILIAYVAGRIVERRGTLKSFVVAALVATAINYLFGTNWMYAAYSLWFGAPEGFSYWMAWAWMMPPLPKDILLAVLAGFFAFRMQKVLKIVPIKTNEGEAR</sequence>
<comment type="subcellular location">
    <subcellularLocation>
        <location evidence="2">Cell membrane</location>
        <topology evidence="2">Multi-pass membrane protein</topology>
    </subcellularLocation>
</comment>
<dbReference type="Proteomes" id="UP000076490">
    <property type="component" value="Unassembled WGS sequence"/>
</dbReference>
<dbReference type="PANTHER" id="PTHR34295:SF1">
    <property type="entry name" value="BIOTIN TRANSPORTER BIOY"/>
    <property type="match status" value="1"/>
</dbReference>
<gene>
    <name evidence="4" type="ORF">AV656_13310</name>
</gene>
<dbReference type="GO" id="GO:0015225">
    <property type="term" value="F:biotin transmembrane transporter activity"/>
    <property type="evidence" value="ECO:0007669"/>
    <property type="project" value="UniProtKB-UniRule"/>
</dbReference>
<keyword evidence="2" id="KW-0813">Transport</keyword>
<feature type="transmembrane region" description="Helical" evidence="3">
    <location>
        <begin position="16"/>
        <end position="34"/>
    </location>
</feature>
<dbReference type="Pfam" id="PF02632">
    <property type="entry name" value="BioY"/>
    <property type="match status" value="1"/>
</dbReference>
<accession>A0A163EYS5</accession>
<dbReference type="RefSeq" id="WP_063182863.1">
    <property type="nucleotide sequence ID" value="NZ_LQNT01000011.1"/>
</dbReference>